<keyword evidence="3" id="KW-0479">Metal-binding</keyword>
<dbReference type="GO" id="GO:0006979">
    <property type="term" value="P:response to oxidative stress"/>
    <property type="evidence" value="ECO:0007669"/>
    <property type="project" value="TreeGrafter"/>
</dbReference>
<evidence type="ECO:0000256" key="2">
    <source>
        <dbReference type="ARBA" id="ARBA00022485"/>
    </source>
</evidence>
<dbReference type="InterPro" id="IPR033412">
    <property type="entry name" value="PFOR_II"/>
</dbReference>
<dbReference type="InterPro" id="IPR019752">
    <property type="entry name" value="Pyrv/ketoisovalerate_OxRed_cat"/>
</dbReference>
<dbReference type="InterPro" id="IPR037112">
    <property type="entry name" value="Pyrv-flavodox_OxR_EKR_sf"/>
</dbReference>
<dbReference type="EMBL" id="MG708270">
    <property type="protein sequence ID" value="AXQ17154.1"/>
    <property type="molecule type" value="Genomic_DNA"/>
</dbReference>
<dbReference type="VEuPathDB" id="GiardiaDB:GMRT_15987"/>
<evidence type="ECO:0000256" key="5">
    <source>
        <dbReference type="ARBA" id="ARBA00023002"/>
    </source>
</evidence>
<dbReference type="Pfam" id="PF17147">
    <property type="entry name" value="PFOR_II"/>
    <property type="match status" value="1"/>
</dbReference>
<dbReference type="SUPFAM" id="SSF52518">
    <property type="entry name" value="Thiamin diphosphate-binding fold (THDP-binding)"/>
    <property type="match status" value="2"/>
</dbReference>
<dbReference type="OrthoDB" id="1688044at2759"/>
<dbReference type="Gene3D" id="3.40.50.920">
    <property type="match status" value="1"/>
</dbReference>
<dbReference type="InterPro" id="IPR009014">
    <property type="entry name" value="Transketo_C/PFOR_II"/>
</dbReference>
<dbReference type="GO" id="GO:0005506">
    <property type="term" value="F:iron ion binding"/>
    <property type="evidence" value="ECO:0007669"/>
    <property type="project" value="InterPro"/>
</dbReference>
<dbReference type="Pfam" id="PF10371">
    <property type="entry name" value="EKR"/>
    <property type="match status" value="1"/>
</dbReference>
<dbReference type="GO" id="GO:0022900">
    <property type="term" value="P:electron transport chain"/>
    <property type="evidence" value="ECO:0007669"/>
    <property type="project" value="InterPro"/>
</dbReference>
<dbReference type="Pfam" id="PF01855">
    <property type="entry name" value="POR_N"/>
    <property type="match status" value="1"/>
</dbReference>
<sequence>MPKATPVDGNCAVAHVSYFFSDAALIFPITPSSPMAEYVDSWAAQGRKNGFGQILRVEELNSEGGAAGALHGALSTGVLATTYTASQGLLLMVPNMYKLAGEHLPAVLHVAARTLATHSLSVHGDHSDLMAIRQTGCAIIVSEDVQQAADMAIAAHLTAINASHPVVNAFDGFRTSHTIKKIELVDYSELEPHLPHDAIERFRKSSLNPEHPHMRGSCQGPPVWMQAGEADNMHYDKVISHFEESLGVVEKITGRKYACFEYTGAPDATSVIVIMGSGYLTVCEAVEHLVAKGEKVGVVCVRLFRPFSPERLATAIPRTATRICVMDRSKEITACAEALRLDVVSSLQMTGRLSGVVHIIGGRYGLSSKDFNTADVFAIFKNLQRVKPLDRFTVGITDDVTHLSLPRDPCSPSLVPPGTVQCIFYGMGSDGVVGANKNAIKIIADNTPLYAQGYFDYDSFKAGGFTAAHLRFGPQPIRCEYFICDADYTAVSQPSYFNKYSGLLVERCKPNSILLLNTPARTLEEVTAVIPKAMRQMIEERSLQLKVMDASAIALEAGLPGRINSAMQAAFFLLSGVLPSEEAIKIWRDTIVKTFKRKGEKVVNQNLACVDATLKPGAIASIDYPRNWASFEEGPGVKYYNERLGKILSTAPEFVKDVVLPVSLGRGDALPVSKFERNGFMMTGTTKFTKRGVAVRVPIWQSSTCIQCMLCVTACPHAVIRPYLIDSSEEGRLCASVQEAMIDAKNPVVKRHGSYKLVLQASPLDCTGCSLCYQVCPTKDKGTLRMEVLHHVEQTEAAKFDSLSSIVTPKTEDWSIDDRVAAYQFREPLFEYHGACAGCGETAYITHITRLFGDRLIIANATGCSSIYGFSYPYSPFTKNSKGHGPAWANSLFEDNAEFGLGMLVGIQQRRQRVLDVVKGMIEKGLGGDEFLAAARDWVANYSKIVESETTGLVLAEQIKALQGSDVAEQKALLGQASSLDLLAKPLILIMGGDGWAYDIGFAGLDQVLASGLDVTIFVLDTEVYSNTGGQRSKATPLSAVARFAASGKRTEKKDMGLIAMSYEDTYVASISLGSSHAHAIKSIREAFEWEGPSIILAYAPCIEHGESMDQTSAAQKLAVETGYWLTYTRHPKTGLKMVGAAPSKPVKEFLGRQNRFKQLVSERSAIAEELHDELQKFIDDRYKKYTDLAASSKKE</sequence>
<dbReference type="FunFam" id="3.40.50.920:FF:000007">
    <property type="entry name" value="Pyruvate:ferredoxin (Flavodoxin) oxidoreductase"/>
    <property type="match status" value="1"/>
</dbReference>
<protein>
    <submittedName>
        <fullName evidence="9">Pyruvate-flavodoxin oxidoreductase</fullName>
    </submittedName>
</protein>
<evidence type="ECO:0000256" key="1">
    <source>
        <dbReference type="ARBA" id="ARBA00022448"/>
    </source>
</evidence>
<dbReference type="CDD" id="cd03377">
    <property type="entry name" value="TPP_PFOR_PNO"/>
    <property type="match status" value="1"/>
</dbReference>
<dbReference type="PROSITE" id="PS00198">
    <property type="entry name" value="4FE4S_FER_1"/>
    <property type="match status" value="1"/>
</dbReference>
<dbReference type="GO" id="GO:0016903">
    <property type="term" value="F:oxidoreductase activity, acting on the aldehyde or oxo group of donors"/>
    <property type="evidence" value="ECO:0007669"/>
    <property type="project" value="InterPro"/>
</dbReference>
<keyword evidence="9" id="KW-0670">Pyruvate</keyword>
<dbReference type="SUPFAM" id="SSF54862">
    <property type="entry name" value="4Fe-4S ferredoxins"/>
    <property type="match status" value="1"/>
</dbReference>
<dbReference type="Pfam" id="PF12838">
    <property type="entry name" value="Fer4_7"/>
    <property type="match status" value="1"/>
</dbReference>
<dbReference type="SUPFAM" id="SSF53323">
    <property type="entry name" value="Pyruvate-ferredoxin oxidoreductase, PFOR, domain III"/>
    <property type="match status" value="1"/>
</dbReference>
<dbReference type="PROSITE" id="PS51379">
    <property type="entry name" value="4FE4S_FER_2"/>
    <property type="match status" value="2"/>
</dbReference>
<gene>
    <name evidence="9" type="ORF">GM_15987</name>
    <name evidence="10" type="ORF">GMRT_15987</name>
</gene>
<name>A0A3S5GR54_GIAMU</name>
<dbReference type="CDD" id="cd07034">
    <property type="entry name" value="TPP_PYR_PFOR_IOR-alpha_like"/>
    <property type="match status" value="1"/>
</dbReference>
<proteinExistence type="predicted"/>
<dbReference type="PANTHER" id="PTHR32154">
    <property type="entry name" value="PYRUVATE-FLAVODOXIN OXIDOREDUCTASE-RELATED"/>
    <property type="match status" value="1"/>
</dbReference>
<dbReference type="InterPro" id="IPR017900">
    <property type="entry name" value="4Fe4S_Fe_S_CS"/>
</dbReference>
<dbReference type="Proteomes" id="UP000315496">
    <property type="component" value="Chromosome 1"/>
</dbReference>
<keyword evidence="2" id="KW-0004">4Fe-4S</keyword>
<reference evidence="10 11" key="2">
    <citation type="submission" date="2019-05" db="EMBL/GenBank/DDBJ databases">
        <title>The compact genome of Giardia muris reveals important steps in the evolution of intestinal protozoan parasites.</title>
        <authorList>
            <person name="Xu F."/>
            <person name="Jimenez-Gonzalez A."/>
            <person name="Einarsson E."/>
            <person name="Astvaldsson A."/>
            <person name="Peirasmaki D."/>
            <person name="Eckmann L."/>
            <person name="Andersson J.O."/>
            <person name="Svard S.G."/>
            <person name="Jerlstrom-Hultqvist J."/>
        </authorList>
    </citation>
    <scope>NUCLEOTIDE SEQUENCE [LARGE SCALE GENOMIC DNA]</scope>
    <source>
        <strain evidence="10 11">Roberts-Thomson</strain>
    </source>
</reference>
<dbReference type="InterPro" id="IPR011895">
    <property type="entry name" value="Pyrv_flavodox_OxRed"/>
</dbReference>
<dbReference type="FunFam" id="3.40.920.10:FF:000001">
    <property type="entry name" value="Pyruvate:ferredoxin (Flavodoxin) oxidoreductase"/>
    <property type="match status" value="1"/>
</dbReference>
<keyword evidence="5" id="KW-0560">Oxidoreductase</keyword>
<dbReference type="InterPro" id="IPR002880">
    <property type="entry name" value="Pyrv_Fd/Flavodoxin_OxRdtase_N"/>
</dbReference>
<dbReference type="GO" id="GO:0030976">
    <property type="term" value="F:thiamine pyrophosphate binding"/>
    <property type="evidence" value="ECO:0007669"/>
    <property type="project" value="InterPro"/>
</dbReference>
<dbReference type="NCBIfam" id="TIGR02176">
    <property type="entry name" value="pyruv_ox_red"/>
    <property type="match status" value="1"/>
</dbReference>
<dbReference type="Pfam" id="PF01558">
    <property type="entry name" value="POR"/>
    <property type="match status" value="1"/>
</dbReference>
<feature type="domain" description="4Fe-4S ferredoxin-type" evidence="8">
    <location>
        <begin position="696"/>
        <end position="725"/>
    </location>
</feature>
<dbReference type="Gene3D" id="3.30.70.20">
    <property type="match status" value="1"/>
</dbReference>
<dbReference type="SUPFAM" id="SSF52922">
    <property type="entry name" value="TK C-terminal domain-like"/>
    <property type="match status" value="1"/>
</dbReference>
<evidence type="ECO:0000256" key="3">
    <source>
        <dbReference type="ARBA" id="ARBA00022723"/>
    </source>
</evidence>
<keyword evidence="4" id="KW-0249">Electron transport</keyword>
<keyword evidence="1" id="KW-0813">Transport</keyword>
<dbReference type="PANTHER" id="PTHR32154:SF0">
    <property type="entry name" value="PYRUVATE-FLAVODOXIN OXIDOREDUCTASE-RELATED"/>
    <property type="match status" value="1"/>
</dbReference>
<dbReference type="FunFam" id="3.40.50.970:FF:000012">
    <property type="entry name" value="Pyruvate:ferredoxin (Flavodoxin) oxidoreductase"/>
    <property type="match status" value="1"/>
</dbReference>
<dbReference type="InterPro" id="IPR002869">
    <property type="entry name" value="Pyrv_flavodox_OxRed_cen"/>
</dbReference>
<evidence type="ECO:0000256" key="6">
    <source>
        <dbReference type="ARBA" id="ARBA00023004"/>
    </source>
</evidence>
<dbReference type="InterPro" id="IPR029061">
    <property type="entry name" value="THDP-binding"/>
</dbReference>
<dbReference type="InterPro" id="IPR019456">
    <property type="entry name" value="Pyrv-flavodox_OxRtase_EKR"/>
</dbReference>
<keyword evidence="7" id="KW-0411">Iron-sulfur</keyword>
<dbReference type="InterPro" id="IPR050722">
    <property type="entry name" value="Pyruvate:ferred/Flavod_OxRd"/>
</dbReference>
<dbReference type="SMART" id="SM00890">
    <property type="entry name" value="EKR"/>
    <property type="match status" value="1"/>
</dbReference>
<dbReference type="InterPro" id="IPR017896">
    <property type="entry name" value="4Fe4S_Fe-S-bd"/>
</dbReference>
<evidence type="ECO:0000313" key="10">
    <source>
        <dbReference type="EMBL" id="TNJ29398.1"/>
    </source>
</evidence>
<evidence type="ECO:0000313" key="11">
    <source>
        <dbReference type="Proteomes" id="UP000315496"/>
    </source>
</evidence>
<dbReference type="Pfam" id="PF02775">
    <property type="entry name" value="TPP_enzyme_C"/>
    <property type="match status" value="1"/>
</dbReference>
<dbReference type="InterPro" id="IPR011766">
    <property type="entry name" value="TPP_enzyme_TPP-bd"/>
</dbReference>
<feature type="domain" description="4Fe-4S ferredoxin-type" evidence="8">
    <location>
        <begin position="755"/>
        <end position="787"/>
    </location>
</feature>
<evidence type="ECO:0000256" key="7">
    <source>
        <dbReference type="ARBA" id="ARBA00023014"/>
    </source>
</evidence>
<evidence type="ECO:0000313" key="9">
    <source>
        <dbReference type="EMBL" id="AXQ17154.1"/>
    </source>
</evidence>
<evidence type="ECO:0000256" key="4">
    <source>
        <dbReference type="ARBA" id="ARBA00022982"/>
    </source>
</evidence>
<reference evidence="9" key="1">
    <citation type="submission" date="2017-12" db="EMBL/GenBank/DDBJ databases">
        <title>Evolution of oxygen defenses in diplomonads: an ancestral core extended with laterally acquired functions.</title>
        <authorList>
            <person name="Jimenez-Gonzalez A."/>
            <person name="Xu F."/>
            <person name="Andersson J.O."/>
        </authorList>
    </citation>
    <scope>NUCLEOTIDE SEQUENCE</scope>
</reference>
<dbReference type="Gene3D" id="3.40.920.10">
    <property type="entry name" value="Pyruvate-ferredoxin oxidoreductase, PFOR, domain III"/>
    <property type="match status" value="1"/>
</dbReference>
<dbReference type="AlphaFoldDB" id="A0A3S5GR54"/>
<dbReference type="GO" id="GO:0051539">
    <property type="term" value="F:4 iron, 4 sulfur cluster binding"/>
    <property type="evidence" value="ECO:0007669"/>
    <property type="project" value="UniProtKB-KW"/>
</dbReference>
<dbReference type="EMBL" id="VDLU01000001">
    <property type="protein sequence ID" value="TNJ29398.1"/>
    <property type="molecule type" value="Genomic_DNA"/>
</dbReference>
<keyword evidence="11" id="KW-1185">Reference proteome</keyword>
<accession>A0A3S5GR54</accession>
<keyword evidence="6" id="KW-0408">Iron</keyword>
<organism evidence="9">
    <name type="scientific">Giardia muris</name>
    <dbReference type="NCBI Taxonomy" id="5742"/>
    <lineage>
        <taxon>Eukaryota</taxon>
        <taxon>Metamonada</taxon>
        <taxon>Diplomonadida</taxon>
        <taxon>Hexamitidae</taxon>
        <taxon>Giardiinae</taxon>
        <taxon>Giardia</taxon>
    </lineage>
</organism>
<evidence type="ECO:0000259" key="8">
    <source>
        <dbReference type="PROSITE" id="PS51379"/>
    </source>
</evidence>
<dbReference type="Gene3D" id="4.10.780.10">
    <property type="entry name" value="Pyruvate-flavodoxin oxidoreductase, EKR domain"/>
    <property type="match status" value="1"/>
</dbReference>
<dbReference type="Gene3D" id="3.40.50.970">
    <property type="match status" value="2"/>
</dbReference>